<evidence type="ECO:0000313" key="10">
    <source>
        <dbReference type="Proteomes" id="UP000183687"/>
    </source>
</evidence>
<comment type="subcellular location">
    <subcellularLocation>
        <location evidence="1 7">Cell membrane</location>
        <topology evidence="1 7">Multi-pass membrane protein</topology>
    </subcellularLocation>
</comment>
<dbReference type="InterPro" id="IPR000515">
    <property type="entry name" value="MetI-like"/>
</dbReference>
<dbReference type="CDD" id="cd06261">
    <property type="entry name" value="TM_PBP2"/>
    <property type="match status" value="1"/>
</dbReference>
<keyword evidence="3" id="KW-1003">Cell membrane</keyword>
<dbReference type="InterPro" id="IPR043429">
    <property type="entry name" value="ArtM/GltK/GlnP/TcyL/YhdX-like"/>
</dbReference>
<evidence type="ECO:0000256" key="4">
    <source>
        <dbReference type="ARBA" id="ARBA00022692"/>
    </source>
</evidence>
<dbReference type="PANTHER" id="PTHR30614">
    <property type="entry name" value="MEMBRANE COMPONENT OF AMINO ACID ABC TRANSPORTER"/>
    <property type="match status" value="1"/>
</dbReference>
<accession>A0AB38A819</accession>
<proteinExistence type="inferred from homology"/>
<dbReference type="RefSeq" id="WP_057002153.1">
    <property type="nucleotide sequence ID" value="NZ_FNSH01000001.1"/>
</dbReference>
<dbReference type="Proteomes" id="UP000183687">
    <property type="component" value="Unassembled WGS sequence"/>
</dbReference>
<keyword evidence="6 7" id="KW-0472">Membrane</keyword>
<protein>
    <submittedName>
        <fullName evidence="9">Amino acid ABC transporter membrane protein 2, PAAT family</fullName>
    </submittedName>
</protein>
<comment type="similarity">
    <text evidence="7">Belongs to the binding-protein-dependent transport system permease family.</text>
</comment>
<dbReference type="InterPro" id="IPR035906">
    <property type="entry name" value="MetI-like_sf"/>
</dbReference>
<evidence type="ECO:0000256" key="1">
    <source>
        <dbReference type="ARBA" id="ARBA00004651"/>
    </source>
</evidence>
<gene>
    <name evidence="9" type="ORF">SAMN04489746_1390</name>
</gene>
<evidence type="ECO:0000256" key="3">
    <source>
        <dbReference type="ARBA" id="ARBA00022475"/>
    </source>
</evidence>
<evidence type="ECO:0000256" key="6">
    <source>
        <dbReference type="ARBA" id="ARBA00023136"/>
    </source>
</evidence>
<feature type="transmembrane region" description="Helical" evidence="7">
    <location>
        <begin position="143"/>
        <end position="163"/>
    </location>
</feature>
<feature type="domain" description="ABC transmembrane type-1" evidence="8">
    <location>
        <begin position="75"/>
        <end position="259"/>
    </location>
</feature>
<sequence>MNAQRDTTSMRDVLYEQPGPKTQRKILIGTIIASLVLAVGIAAIVQRFYVTGQLSAKYWRFFTYWTTWRFLGEGFVGTLEVSITAGILALILGLVLMLGRRSKIRVLSTISRVVINFFRGVPSLLLIYFFFLVIPQYGLRLPAFWMLTLPIAFAASGVLAEVLRAGMNAVPKGQREAAISLGMSRMQTTFKIVLPQAIKFVVPSLISQLVVVVKDTTVAYIVSYPDLLQNARVLVTNYDALVSTYFVVALIYIVLNYIINQLSVYLARRSGTQVLGRSNEEPV</sequence>
<dbReference type="PANTHER" id="PTHR30614:SF41">
    <property type="entry name" value="INNER MEMBRANE AMINO-ACID ABC TRANSPORTER PERMEASE PROTEIN YHDY"/>
    <property type="match status" value="1"/>
</dbReference>
<dbReference type="EMBL" id="FNSH01000001">
    <property type="protein sequence ID" value="SEB98746.1"/>
    <property type="molecule type" value="Genomic_DNA"/>
</dbReference>
<dbReference type="InterPro" id="IPR010065">
    <property type="entry name" value="AA_ABC_transptr_permease_3TM"/>
</dbReference>
<evidence type="ECO:0000256" key="7">
    <source>
        <dbReference type="RuleBase" id="RU363032"/>
    </source>
</evidence>
<organism evidence="9 10">
    <name type="scientific">Atopobium minutum</name>
    <dbReference type="NCBI Taxonomy" id="1381"/>
    <lineage>
        <taxon>Bacteria</taxon>
        <taxon>Bacillati</taxon>
        <taxon>Actinomycetota</taxon>
        <taxon>Coriobacteriia</taxon>
        <taxon>Coriobacteriales</taxon>
        <taxon>Atopobiaceae</taxon>
        <taxon>Atopobium</taxon>
    </lineage>
</organism>
<feature type="transmembrane region" description="Helical" evidence="7">
    <location>
        <begin position="70"/>
        <end position="96"/>
    </location>
</feature>
<keyword evidence="4 7" id="KW-0812">Transmembrane</keyword>
<dbReference type="PROSITE" id="PS50928">
    <property type="entry name" value="ABC_TM1"/>
    <property type="match status" value="1"/>
</dbReference>
<feature type="transmembrane region" description="Helical" evidence="7">
    <location>
        <begin position="242"/>
        <end position="259"/>
    </location>
</feature>
<evidence type="ECO:0000256" key="5">
    <source>
        <dbReference type="ARBA" id="ARBA00022989"/>
    </source>
</evidence>
<keyword evidence="2 7" id="KW-0813">Transport</keyword>
<dbReference type="GO" id="GO:0043190">
    <property type="term" value="C:ATP-binding cassette (ABC) transporter complex"/>
    <property type="evidence" value="ECO:0007669"/>
    <property type="project" value="InterPro"/>
</dbReference>
<evidence type="ECO:0000259" key="8">
    <source>
        <dbReference type="PROSITE" id="PS50928"/>
    </source>
</evidence>
<evidence type="ECO:0000313" key="9">
    <source>
        <dbReference type="EMBL" id="SEB98746.1"/>
    </source>
</evidence>
<keyword evidence="5 7" id="KW-1133">Transmembrane helix</keyword>
<dbReference type="GO" id="GO:0006865">
    <property type="term" value="P:amino acid transport"/>
    <property type="evidence" value="ECO:0007669"/>
    <property type="project" value="TreeGrafter"/>
</dbReference>
<name>A0AB38A819_9ACTN</name>
<evidence type="ECO:0000256" key="2">
    <source>
        <dbReference type="ARBA" id="ARBA00022448"/>
    </source>
</evidence>
<comment type="caution">
    <text evidence="9">The sequence shown here is derived from an EMBL/GenBank/DDBJ whole genome shotgun (WGS) entry which is preliminary data.</text>
</comment>
<feature type="transmembrane region" description="Helical" evidence="7">
    <location>
        <begin position="200"/>
        <end position="222"/>
    </location>
</feature>
<dbReference type="GO" id="GO:0022857">
    <property type="term" value="F:transmembrane transporter activity"/>
    <property type="evidence" value="ECO:0007669"/>
    <property type="project" value="InterPro"/>
</dbReference>
<dbReference type="SUPFAM" id="SSF161098">
    <property type="entry name" value="MetI-like"/>
    <property type="match status" value="1"/>
</dbReference>
<dbReference type="AlphaFoldDB" id="A0AB38A819"/>
<reference evidence="9 10" key="1">
    <citation type="submission" date="2016-10" db="EMBL/GenBank/DDBJ databases">
        <authorList>
            <person name="Varghese N."/>
            <person name="Submissions S."/>
        </authorList>
    </citation>
    <scope>NUCLEOTIDE SEQUENCE [LARGE SCALE GENOMIC DNA]</scope>
    <source>
        <strain evidence="9 10">DSM 20586</strain>
    </source>
</reference>
<dbReference type="NCBIfam" id="TIGR01726">
    <property type="entry name" value="HEQRo_perm_3TM"/>
    <property type="match status" value="1"/>
</dbReference>
<dbReference type="Pfam" id="PF00528">
    <property type="entry name" value="BPD_transp_1"/>
    <property type="match status" value="1"/>
</dbReference>
<feature type="transmembrane region" description="Helical" evidence="7">
    <location>
        <begin position="117"/>
        <end position="137"/>
    </location>
</feature>
<feature type="transmembrane region" description="Helical" evidence="7">
    <location>
        <begin position="26"/>
        <end position="50"/>
    </location>
</feature>
<dbReference type="Gene3D" id="1.10.3720.10">
    <property type="entry name" value="MetI-like"/>
    <property type="match status" value="1"/>
</dbReference>